<comment type="caution">
    <text evidence="2">The sequence shown here is derived from an EMBL/GenBank/DDBJ whole genome shotgun (WGS) entry which is preliminary data.</text>
</comment>
<keyword evidence="1" id="KW-0812">Transmembrane</keyword>
<gene>
    <name evidence="2" type="ORF">ACJMK2_000269</name>
</gene>
<dbReference type="Proteomes" id="UP001634394">
    <property type="component" value="Unassembled WGS sequence"/>
</dbReference>
<keyword evidence="1" id="KW-1133">Transmembrane helix</keyword>
<dbReference type="AlphaFoldDB" id="A0ABD3XQG1"/>
<dbReference type="Gene3D" id="1.20.5.900">
    <property type="entry name" value="transmembrane domain of human cd4"/>
    <property type="match status" value="1"/>
</dbReference>
<dbReference type="EMBL" id="JBJQND010000001">
    <property type="protein sequence ID" value="KAL3887880.1"/>
    <property type="molecule type" value="Genomic_DNA"/>
</dbReference>
<reference evidence="2 3" key="1">
    <citation type="submission" date="2024-11" db="EMBL/GenBank/DDBJ databases">
        <title>Chromosome-level genome assembly of the freshwater bivalve Anodonta woodiana.</title>
        <authorList>
            <person name="Chen X."/>
        </authorList>
    </citation>
    <scope>NUCLEOTIDE SEQUENCE [LARGE SCALE GENOMIC DNA]</scope>
    <source>
        <strain evidence="2">MN2024</strain>
        <tissue evidence="2">Gills</tissue>
    </source>
</reference>
<evidence type="ECO:0000313" key="2">
    <source>
        <dbReference type="EMBL" id="KAL3887880.1"/>
    </source>
</evidence>
<keyword evidence="1" id="KW-0472">Membrane</keyword>
<accession>A0ABD3XQG1</accession>
<organism evidence="2 3">
    <name type="scientific">Sinanodonta woodiana</name>
    <name type="common">Chinese pond mussel</name>
    <name type="synonym">Anodonta woodiana</name>
    <dbReference type="NCBI Taxonomy" id="1069815"/>
    <lineage>
        <taxon>Eukaryota</taxon>
        <taxon>Metazoa</taxon>
        <taxon>Spiralia</taxon>
        <taxon>Lophotrochozoa</taxon>
        <taxon>Mollusca</taxon>
        <taxon>Bivalvia</taxon>
        <taxon>Autobranchia</taxon>
        <taxon>Heteroconchia</taxon>
        <taxon>Palaeoheterodonta</taxon>
        <taxon>Unionida</taxon>
        <taxon>Unionoidea</taxon>
        <taxon>Unionidae</taxon>
        <taxon>Unioninae</taxon>
        <taxon>Sinanodonta</taxon>
    </lineage>
</organism>
<feature type="transmembrane region" description="Helical" evidence="1">
    <location>
        <begin position="12"/>
        <end position="37"/>
    </location>
</feature>
<evidence type="ECO:0000256" key="1">
    <source>
        <dbReference type="SAM" id="Phobius"/>
    </source>
</evidence>
<sequence>YSTSSLPIPVEVNVGIVLGCVAGFAILIGIIICCCVARRHNRTVSQPTNIALQPFVVK</sequence>
<protein>
    <submittedName>
        <fullName evidence="2">Uncharacterized protein</fullName>
    </submittedName>
</protein>
<evidence type="ECO:0000313" key="3">
    <source>
        <dbReference type="Proteomes" id="UP001634394"/>
    </source>
</evidence>
<name>A0ABD3XQG1_SINWO</name>
<proteinExistence type="predicted"/>
<keyword evidence="3" id="KW-1185">Reference proteome</keyword>
<feature type="non-terminal residue" evidence="2">
    <location>
        <position position="1"/>
    </location>
</feature>